<evidence type="ECO:0000256" key="6">
    <source>
        <dbReference type="ARBA" id="ARBA00023180"/>
    </source>
</evidence>
<feature type="transmembrane region" description="Helical" evidence="9">
    <location>
        <begin position="101"/>
        <end position="119"/>
    </location>
</feature>
<dbReference type="PANTHER" id="PTHR23294:SF0">
    <property type="entry name" value="UNC93-LIKE PROTEIN MFSD11"/>
    <property type="match status" value="1"/>
</dbReference>
<organism evidence="10 11">
    <name type="scientific">Ditylenchus destructor</name>
    <dbReference type="NCBI Taxonomy" id="166010"/>
    <lineage>
        <taxon>Eukaryota</taxon>
        <taxon>Metazoa</taxon>
        <taxon>Ecdysozoa</taxon>
        <taxon>Nematoda</taxon>
        <taxon>Chromadorea</taxon>
        <taxon>Rhabditida</taxon>
        <taxon>Tylenchina</taxon>
        <taxon>Tylenchomorpha</taxon>
        <taxon>Sphaerularioidea</taxon>
        <taxon>Anguinidae</taxon>
        <taxon>Anguininae</taxon>
        <taxon>Ditylenchus</taxon>
    </lineage>
</organism>
<dbReference type="GO" id="GO:0016020">
    <property type="term" value="C:membrane"/>
    <property type="evidence" value="ECO:0007669"/>
    <property type="project" value="UniProtKB-SubCell"/>
</dbReference>
<feature type="transmembrane region" description="Helical" evidence="9">
    <location>
        <begin position="261"/>
        <end position="284"/>
    </location>
</feature>
<dbReference type="Gene3D" id="1.20.1250.20">
    <property type="entry name" value="MFS general substrate transporter like domains"/>
    <property type="match status" value="1"/>
</dbReference>
<dbReference type="InterPro" id="IPR036259">
    <property type="entry name" value="MFS_trans_sf"/>
</dbReference>
<evidence type="ECO:0000256" key="9">
    <source>
        <dbReference type="SAM" id="Phobius"/>
    </source>
</evidence>
<accession>A0AAD4RDM4</accession>
<feature type="transmembrane region" description="Helical" evidence="9">
    <location>
        <begin position="51"/>
        <end position="72"/>
    </location>
</feature>
<dbReference type="Pfam" id="PF05978">
    <property type="entry name" value="UNC-93"/>
    <property type="match status" value="1"/>
</dbReference>
<evidence type="ECO:0000256" key="3">
    <source>
        <dbReference type="ARBA" id="ARBA00022692"/>
    </source>
</evidence>
<dbReference type="InterPro" id="IPR010291">
    <property type="entry name" value="Ion_channel_UNC-93"/>
</dbReference>
<dbReference type="SUPFAM" id="SSF103473">
    <property type="entry name" value="MFS general substrate transporter"/>
    <property type="match status" value="1"/>
</dbReference>
<feature type="transmembrane region" description="Helical" evidence="9">
    <location>
        <begin position="296"/>
        <end position="316"/>
    </location>
</feature>
<keyword evidence="5 9" id="KW-0472">Membrane</keyword>
<evidence type="ECO:0000313" key="11">
    <source>
        <dbReference type="Proteomes" id="UP001201812"/>
    </source>
</evidence>
<evidence type="ECO:0000256" key="1">
    <source>
        <dbReference type="ARBA" id="ARBA00004141"/>
    </source>
</evidence>
<dbReference type="PANTHER" id="PTHR23294">
    <property type="entry name" value="ET TRANSLATION PRODUCT-RELATED"/>
    <property type="match status" value="1"/>
</dbReference>
<comment type="similarity">
    <text evidence="2">Belongs to the unc-93 family.</text>
</comment>
<feature type="transmembrane region" description="Helical" evidence="9">
    <location>
        <begin position="394"/>
        <end position="415"/>
    </location>
</feature>
<dbReference type="EMBL" id="JAKKPZ010000001">
    <property type="protein sequence ID" value="KAI1728750.1"/>
    <property type="molecule type" value="Genomic_DNA"/>
</dbReference>
<evidence type="ECO:0000256" key="5">
    <source>
        <dbReference type="ARBA" id="ARBA00023136"/>
    </source>
</evidence>
<feature type="transmembrane region" description="Helical" evidence="9">
    <location>
        <begin position="12"/>
        <end position="31"/>
    </location>
</feature>
<feature type="transmembrane region" description="Helical" evidence="9">
    <location>
        <begin position="140"/>
        <end position="160"/>
    </location>
</feature>
<feature type="transmembrane region" description="Helical" evidence="9">
    <location>
        <begin position="79"/>
        <end position="95"/>
    </location>
</feature>
<dbReference type="Proteomes" id="UP001201812">
    <property type="component" value="Unassembled WGS sequence"/>
</dbReference>
<keyword evidence="6" id="KW-0325">Glycoprotein</keyword>
<evidence type="ECO:0000256" key="8">
    <source>
        <dbReference type="ARBA" id="ARBA00041910"/>
    </source>
</evidence>
<comment type="subcellular location">
    <subcellularLocation>
        <location evidence="1">Membrane</location>
        <topology evidence="1">Multi-pass membrane protein</topology>
    </subcellularLocation>
</comment>
<keyword evidence="11" id="KW-1185">Reference proteome</keyword>
<name>A0AAD4RDM4_9BILA</name>
<proteinExistence type="inferred from homology"/>
<dbReference type="AlphaFoldDB" id="A0AAD4RDM4"/>
<protein>
    <recommendedName>
        <fullName evidence="7">UNC93-like protein MFSD11</fullName>
    </recommendedName>
    <alternativeName>
        <fullName evidence="8">Major facilitator superfamily domain-containing protein 11</fullName>
    </alternativeName>
</protein>
<gene>
    <name evidence="10" type="ORF">DdX_00951</name>
</gene>
<reference evidence="10" key="1">
    <citation type="submission" date="2022-01" db="EMBL/GenBank/DDBJ databases">
        <title>Genome Sequence Resource for Two Populations of Ditylenchus destructor, the Migratory Endoparasitic Phytonematode.</title>
        <authorList>
            <person name="Zhang H."/>
            <person name="Lin R."/>
            <person name="Xie B."/>
        </authorList>
    </citation>
    <scope>NUCLEOTIDE SEQUENCE</scope>
    <source>
        <strain evidence="10">BazhouSP</strain>
    </source>
</reference>
<evidence type="ECO:0000256" key="4">
    <source>
        <dbReference type="ARBA" id="ARBA00022989"/>
    </source>
</evidence>
<keyword evidence="3 9" id="KW-0812">Transmembrane</keyword>
<evidence type="ECO:0000256" key="7">
    <source>
        <dbReference type="ARBA" id="ARBA00040302"/>
    </source>
</evidence>
<dbReference type="InterPro" id="IPR051617">
    <property type="entry name" value="UNC-93-like_regulator"/>
</dbReference>
<evidence type="ECO:0000313" key="10">
    <source>
        <dbReference type="EMBL" id="KAI1728750.1"/>
    </source>
</evidence>
<feature type="transmembrane region" description="Helical" evidence="9">
    <location>
        <begin position="172"/>
        <end position="192"/>
    </location>
</feature>
<evidence type="ECO:0000256" key="2">
    <source>
        <dbReference type="ARBA" id="ARBA00009172"/>
    </source>
</evidence>
<comment type="caution">
    <text evidence="10">The sequence shown here is derived from an EMBL/GenBank/DDBJ whole genome shotgun (WGS) entry which is preliminary data.</text>
</comment>
<feature type="transmembrane region" description="Helical" evidence="9">
    <location>
        <begin position="371"/>
        <end position="388"/>
    </location>
</feature>
<feature type="transmembrane region" description="Helical" evidence="9">
    <location>
        <begin position="224"/>
        <end position="241"/>
    </location>
</feature>
<keyword evidence="4 9" id="KW-1133">Transmembrane helix</keyword>
<sequence length="422" mass="46199">MFSIEATTLNVIQLGIGFLFMLFAFNSQSSIEETVISHFSTRGIVDNHDGYTGLSISYAVFTVTNFVAAPIVEFLGARWSIVLGGLTYAVFQAGFLFLNKVFLYFSSGLLGFGAAVLWTGQGKYLSLNSTEHTAGKHSGLFWALSQTCLIGGGIFLFVVFNASTDMSDASIYVIYSVFTGMTVIGAVILACLRVPNRHEKSVENRLSHLEVMKSTLYLLTTKRMWLLTISFIYAGIMLSFWSGIYPTCVASTQKLGVNTRILLALNTICLGLGQVVSGLLFGLLGDKTRRFGRDGIIILGTCVHLLAFVAIFINFPADAPLGKTNGTGLIEPSVPIALFCGFLLGFGDACWNTQIYAFLAVEYSGESAQAFSVFKFFMHLFTCVAFYYSKVVELQWHLIILTVFGVAASVSFFVVERMTKLN</sequence>